<name>C1N075_MICPC</name>
<evidence type="ECO:0000256" key="1">
    <source>
        <dbReference type="PROSITE-ProRule" id="PRU00259"/>
    </source>
</evidence>
<dbReference type="KEGG" id="mpp:MICPUCDRAFT_61001"/>
<reference evidence="3 4" key="1">
    <citation type="journal article" date="2009" name="Science">
        <title>Green evolution and dynamic adaptations revealed by genomes of the marine picoeukaryotes Micromonas.</title>
        <authorList>
            <person name="Worden A.Z."/>
            <person name="Lee J.H."/>
            <person name="Mock T."/>
            <person name="Rouze P."/>
            <person name="Simmons M.P."/>
            <person name="Aerts A.L."/>
            <person name="Allen A.E."/>
            <person name="Cuvelier M.L."/>
            <person name="Derelle E."/>
            <person name="Everett M.V."/>
            <person name="Foulon E."/>
            <person name="Grimwood J."/>
            <person name="Gundlach H."/>
            <person name="Henrissat B."/>
            <person name="Napoli C."/>
            <person name="McDonald S.M."/>
            <person name="Parker M.S."/>
            <person name="Rombauts S."/>
            <person name="Salamov A."/>
            <person name="Von Dassow P."/>
            <person name="Badger J.H."/>
            <person name="Coutinho P.M."/>
            <person name="Demir E."/>
            <person name="Dubchak I."/>
            <person name="Gentemann C."/>
            <person name="Eikrem W."/>
            <person name="Gready J.E."/>
            <person name="John U."/>
            <person name="Lanier W."/>
            <person name="Lindquist E.A."/>
            <person name="Lucas S."/>
            <person name="Mayer K.F."/>
            <person name="Moreau H."/>
            <person name="Not F."/>
            <person name="Otillar R."/>
            <person name="Panaud O."/>
            <person name="Pangilinan J."/>
            <person name="Paulsen I."/>
            <person name="Piegu B."/>
            <person name="Poliakov A."/>
            <person name="Robbens S."/>
            <person name="Schmutz J."/>
            <person name="Toulza E."/>
            <person name="Wyss T."/>
            <person name="Zelensky A."/>
            <person name="Zhou K."/>
            <person name="Armbrust E.V."/>
            <person name="Bhattacharya D."/>
            <person name="Goodenough U.W."/>
            <person name="Van de Peer Y."/>
            <person name="Grigoriev I.V."/>
        </authorList>
    </citation>
    <scope>NUCLEOTIDE SEQUENCE [LARGE SCALE GENOMIC DNA]</scope>
    <source>
        <strain evidence="3 4">CCMP1545</strain>
    </source>
</reference>
<accession>C1N075</accession>
<dbReference type="PANTHER" id="PTHR46241:SF1">
    <property type="entry name" value="OUTER DYNEIN ARM-DOCKING COMPLEX SUBUNIT 2"/>
    <property type="match status" value="1"/>
</dbReference>
<dbReference type="Proteomes" id="UP000001876">
    <property type="component" value="Unassembled WGS sequence"/>
</dbReference>
<dbReference type="STRING" id="564608.C1N075"/>
<dbReference type="InterPro" id="IPR016024">
    <property type="entry name" value="ARM-type_fold"/>
</dbReference>
<feature type="region of interest" description="Disordered" evidence="2">
    <location>
        <begin position="371"/>
        <end position="424"/>
    </location>
</feature>
<protein>
    <submittedName>
        <fullName evidence="3">Uncharacterized protein</fullName>
    </submittedName>
</protein>
<dbReference type="PANTHER" id="PTHR46241">
    <property type="entry name" value="ARMADILLO REPEAT-CONTAINING PROTEIN 4 ARMC4"/>
    <property type="match status" value="1"/>
</dbReference>
<dbReference type="RefSeq" id="XP_003061078.1">
    <property type="nucleotide sequence ID" value="XM_003061032.1"/>
</dbReference>
<evidence type="ECO:0000313" key="3">
    <source>
        <dbReference type="EMBL" id="EEH54728.1"/>
    </source>
</evidence>
<dbReference type="InterPro" id="IPR000225">
    <property type="entry name" value="Armadillo"/>
</dbReference>
<dbReference type="SMART" id="SM00185">
    <property type="entry name" value="ARM"/>
    <property type="match status" value="4"/>
</dbReference>
<sequence length="457" mass="47458">MDVLAPSSGDVHDVLANVDAMAGGMKKALAARRDEALTALTDFVRANEDAERSPNLRDAKQDRLDLVFKLLSLRERMASDEALCVAALKTLKILSRKEENRLAFTRRATQGVCDVLRNNGRKISRAVASEGACVLLNACYERDNVDAVIACGGVEPLVRFLSDGGGFGDDDDGTGTNEEERLHQSRSRPQPPKPPSSPSSSSLRSNAAGAIQSISYTERGRARVRDCDGVNVLVRALRDLVGGGGKTKTATTTTTADASSSSSSSSSSSLALARVVGAIHNMTSDAEAVRAARTLGGVPLIVPLLRSRAPSVAGSAAGAAQNMSREAASRRMIRDAGAIPALGELLVVGEVPAQVCAAGALLNILGPELSRGGGGAGSGVRAEEEEEEAEAEATTSDDDSDDEPPPPPPPPPDDGADGAARRRRGLGKLISSALALTMVWDALYDGKPDVRAPPAPA</sequence>
<dbReference type="OrthoDB" id="409644at2759"/>
<feature type="compositionally biased region" description="Acidic residues" evidence="2">
    <location>
        <begin position="383"/>
        <end position="404"/>
    </location>
</feature>
<organism evidence="4">
    <name type="scientific">Micromonas pusilla (strain CCMP1545)</name>
    <name type="common">Picoplanktonic green alga</name>
    <dbReference type="NCBI Taxonomy" id="564608"/>
    <lineage>
        <taxon>Eukaryota</taxon>
        <taxon>Viridiplantae</taxon>
        <taxon>Chlorophyta</taxon>
        <taxon>Mamiellophyceae</taxon>
        <taxon>Mamiellales</taxon>
        <taxon>Mamiellaceae</taxon>
        <taxon>Micromonas</taxon>
    </lineage>
</organism>
<keyword evidence="4" id="KW-1185">Reference proteome</keyword>
<feature type="region of interest" description="Disordered" evidence="2">
    <location>
        <begin position="243"/>
        <end position="266"/>
    </location>
</feature>
<proteinExistence type="predicted"/>
<dbReference type="AlphaFoldDB" id="C1N075"/>
<feature type="repeat" description="ARM" evidence="1">
    <location>
        <begin position="296"/>
        <end position="338"/>
    </location>
</feature>
<evidence type="ECO:0000313" key="4">
    <source>
        <dbReference type="Proteomes" id="UP000001876"/>
    </source>
</evidence>
<feature type="region of interest" description="Disordered" evidence="2">
    <location>
        <begin position="165"/>
        <end position="207"/>
    </location>
</feature>
<dbReference type="EMBL" id="GG663743">
    <property type="protein sequence ID" value="EEH54728.1"/>
    <property type="molecule type" value="Genomic_DNA"/>
</dbReference>
<evidence type="ECO:0000256" key="2">
    <source>
        <dbReference type="SAM" id="MobiDB-lite"/>
    </source>
</evidence>
<dbReference type="OMA" id="CYEPINC"/>
<dbReference type="InterPro" id="IPR011989">
    <property type="entry name" value="ARM-like"/>
</dbReference>
<feature type="compositionally biased region" description="Low complexity" evidence="2">
    <location>
        <begin position="249"/>
        <end position="266"/>
    </location>
</feature>
<dbReference type="GeneID" id="9686786"/>
<dbReference type="Gene3D" id="1.25.10.10">
    <property type="entry name" value="Leucine-rich Repeat Variant"/>
    <property type="match status" value="1"/>
</dbReference>
<dbReference type="PROSITE" id="PS50176">
    <property type="entry name" value="ARM_REPEAT"/>
    <property type="match status" value="1"/>
</dbReference>
<gene>
    <name evidence="3" type="ORF">MICPUCDRAFT_61001</name>
</gene>
<dbReference type="SUPFAM" id="SSF48371">
    <property type="entry name" value="ARM repeat"/>
    <property type="match status" value="1"/>
</dbReference>
<dbReference type="eggNOG" id="ENOG502SA9J">
    <property type="taxonomic scope" value="Eukaryota"/>
</dbReference>